<reference evidence="1 2" key="1">
    <citation type="submission" date="2023-12" db="EMBL/GenBank/DDBJ databases">
        <title>A high-quality genome assembly for Dillenia turbinata (Dilleniales).</title>
        <authorList>
            <person name="Chanderbali A."/>
        </authorList>
    </citation>
    <scope>NUCLEOTIDE SEQUENCE [LARGE SCALE GENOMIC DNA]</scope>
    <source>
        <strain evidence="1">LSX21</strain>
        <tissue evidence="1">Leaf</tissue>
    </source>
</reference>
<evidence type="ECO:0000313" key="2">
    <source>
        <dbReference type="Proteomes" id="UP001370490"/>
    </source>
</evidence>
<dbReference type="AlphaFoldDB" id="A0AAN8UXS8"/>
<proteinExistence type="predicted"/>
<name>A0AAN8UXS8_9MAGN</name>
<organism evidence="1 2">
    <name type="scientific">Dillenia turbinata</name>
    <dbReference type="NCBI Taxonomy" id="194707"/>
    <lineage>
        <taxon>Eukaryota</taxon>
        <taxon>Viridiplantae</taxon>
        <taxon>Streptophyta</taxon>
        <taxon>Embryophyta</taxon>
        <taxon>Tracheophyta</taxon>
        <taxon>Spermatophyta</taxon>
        <taxon>Magnoliopsida</taxon>
        <taxon>eudicotyledons</taxon>
        <taxon>Gunneridae</taxon>
        <taxon>Pentapetalae</taxon>
        <taxon>Dilleniales</taxon>
        <taxon>Dilleniaceae</taxon>
        <taxon>Dillenia</taxon>
    </lineage>
</organism>
<gene>
    <name evidence="1" type="ORF">RJ641_015505</name>
</gene>
<dbReference type="PANTHER" id="PTHR46043:SF5">
    <property type="entry name" value="ARM REPEAT SUPERFAMILY PROTEIN"/>
    <property type="match status" value="1"/>
</dbReference>
<protein>
    <submittedName>
        <fullName evidence="1">Uncharacterized protein</fullName>
    </submittedName>
</protein>
<dbReference type="PANTHER" id="PTHR46043">
    <property type="entry name" value="ARM REPEAT SUPERFAMILY PROTEIN"/>
    <property type="match status" value="1"/>
</dbReference>
<comment type="caution">
    <text evidence="1">The sequence shown here is derived from an EMBL/GenBank/DDBJ whole genome shotgun (WGS) entry which is preliminary data.</text>
</comment>
<accession>A0AAN8UXS8</accession>
<dbReference type="EMBL" id="JBAMMX010000021">
    <property type="protein sequence ID" value="KAK6919601.1"/>
    <property type="molecule type" value="Genomic_DNA"/>
</dbReference>
<keyword evidence="2" id="KW-1185">Reference proteome</keyword>
<dbReference type="Proteomes" id="UP001370490">
    <property type="component" value="Unassembled WGS sequence"/>
</dbReference>
<sequence length="295" mass="33209">MALFDLRLASKFFSLYNYFRQVAIKQHISSKPPEGFALLQIGYSATKDDMRFYVRLKIGVVGIKLQALIGLYEVVTDNEKGVKIGTGVVTPLIIVLESESDMIWQGTCYAHAGVTALLKLCRNGDCRAELVGLVCGVREVLLGLRRLRGVVMVFANVAKSKDGVLMINAIKFLQAVAYGLVLDQLLFFLRNGGLWRKPIEQWGMLNSCLSHEVPQCKYQEITRNLCRKNVTLDCFSNIRSLGGKFSARRKIVNSGYLKNIKNLAESEVYDAKKPARKLSRDRYRSMQVESGTHKF</sequence>
<evidence type="ECO:0000313" key="1">
    <source>
        <dbReference type="EMBL" id="KAK6919601.1"/>
    </source>
</evidence>